<gene>
    <name evidence="1" type="ORF">G2W53_029085</name>
</gene>
<dbReference type="EMBL" id="JAAIUW010000009">
    <property type="protein sequence ID" value="KAF7815116.1"/>
    <property type="molecule type" value="Genomic_DNA"/>
</dbReference>
<protein>
    <submittedName>
        <fullName evidence="1">Uncharacterized protein</fullName>
    </submittedName>
</protein>
<evidence type="ECO:0000313" key="1">
    <source>
        <dbReference type="EMBL" id="KAF7815116.1"/>
    </source>
</evidence>
<evidence type="ECO:0000313" key="2">
    <source>
        <dbReference type="Proteomes" id="UP000634136"/>
    </source>
</evidence>
<dbReference type="AlphaFoldDB" id="A0A834T6J4"/>
<sequence>MGGVSLLDVDIEAVKRRIGWPPETAEIQSPFQEEIGEKLKLVHFSGFQYMFSKIMVLLLAAHGQVLRLT</sequence>
<accession>A0A834T6J4</accession>
<comment type="caution">
    <text evidence="1">The sequence shown here is derived from an EMBL/GenBank/DDBJ whole genome shotgun (WGS) entry which is preliminary data.</text>
</comment>
<proteinExistence type="predicted"/>
<organism evidence="1 2">
    <name type="scientific">Senna tora</name>
    <dbReference type="NCBI Taxonomy" id="362788"/>
    <lineage>
        <taxon>Eukaryota</taxon>
        <taxon>Viridiplantae</taxon>
        <taxon>Streptophyta</taxon>
        <taxon>Embryophyta</taxon>
        <taxon>Tracheophyta</taxon>
        <taxon>Spermatophyta</taxon>
        <taxon>Magnoliopsida</taxon>
        <taxon>eudicotyledons</taxon>
        <taxon>Gunneridae</taxon>
        <taxon>Pentapetalae</taxon>
        <taxon>rosids</taxon>
        <taxon>fabids</taxon>
        <taxon>Fabales</taxon>
        <taxon>Fabaceae</taxon>
        <taxon>Caesalpinioideae</taxon>
        <taxon>Cassia clade</taxon>
        <taxon>Senna</taxon>
    </lineage>
</organism>
<name>A0A834T6J4_9FABA</name>
<reference evidence="1" key="1">
    <citation type="submission" date="2020-09" db="EMBL/GenBank/DDBJ databases">
        <title>Genome-Enabled Discovery of Anthraquinone Biosynthesis in Senna tora.</title>
        <authorList>
            <person name="Kang S.-H."/>
            <person name="Pandey R.P."/>
            <person name="Lee C.-M."/>
            <person name="Sim J.-S."/>
            <person name="Jeong J.-T."/>
            <person name="Choi B.-S."/>
            <person name="Jung M."/>
            <person name="Ginzburg D."/>
            <person name="Zhao K."/>
            <person name="Won S.Y."/>
            <person name="Oh T.-J."/>
            <person name="Yu Y."/>
            <person name="Kim N.-H."/>
            <person name="Lee O.R."/>
            <person name="Lee T.-H."/>
            <person name="Bashyal P."/>
            <person name="Kim T.-S."/>
            <person name="Lee W.-H."/>
            <person name="Kawkins C."/>
            <person name="Kim C.-K."/>
            <person name="Kim J.S."/>
            <person name="Ahn B.O."/>
            <person name="Rhee S.Y."/>
            <person name="Sohng J.K."/>
        </authorList>
    </citation>
    <scope>NUCLEOTIDE SEQUENCE</scope>
    <source>
        <tissue evidence="1">Leaf</tissue>
    </source>
</reference>
<dbReference type="Proteomes" id="UP000634136">
    <property type="component" value="Unassembled WGS sequence"/>
</dbReference>
<keyword evidence="2" id="KW-1185">Reference proteome</keyword>